<evidence type="ECO:0000313" key="2">
    <source>
        <dbReference type="EMBL" id="HJB06371.1"/>
    </source>
</evidence>
<organism evidence="2 3">
    <name type="scientific">Candidatus Enterocloster faecavium</name>
    <dbReference type="NCBI Taxonomy" id="2838560"/>
    <lineage>
        <taxon>Bacteria</taxon>
        <taxon>Bacillati</taxon>
        <taxon>Bacillota</taxon>
        <taxon>Clostridia</taxon>
        <taxon>Lachnospirales</taxon>
        <taxon>Lachnospiraceae</taxon>
        <taxon>Enterocloster</taxon>
    </lineage>
</organism>
<sequence length="205" mass="22846">MGEKSFAEVEKNLRERGFGVKCFETAAEAAAYLDSQIDGQTVGFGGSVTLEEMGLYDLLSRHNQVYWHWQPGASKEEQKKARFLASEASVYLSSVNGLAETGEIINIDGTGNRVASMFYGHKKVYLIAGENKLAEDYDRALWRARNIASPLNAKRLGVKTPCAVKGDRCYDCKSPERICRGLAVLWDRPKGAEYEVILIHEKLGY</sequence>
<evidence type="ECO:0000259" key="1">
    <source>
        <dbReference type="Pfam" id="PF02589"/>
    </source>
</evidence>
<gene>
    <name evidence="2" type="ORF">H9716_00690</name>
</gene>
<dbReference type="AlphaFoldDB" id="A0A9D2L5N6"/>
<reference evidence="2" key="1">
    <citation type="journal article" date="2021" name="PeerJ">
        <title>Extensive microbial diversity within the chicken gut microbiome revealed by metagenomics and culture.</title>
        <authorList>
            <person name="Gilroy R."/>
            <person name="Ravi A."/>
            <person name="Getino M."/>
            <person name="Pursley I."/>
            <person name="Horton D.L."/>
            <person name="Alikhan N.F."/>
            <person name="Baker D."/>
            <person name="Gharbi K."/>
            <person name="Hall N."/>
            <person name="Watson M."/>
            <person name="Adriaenssens E.M."/>
            <person name="Foster-Nyarko E."/>
            <person name="Jarju S."/>
            <person name="Secka A."/>
            <person name="Antonio M."/>
            <person name="Oren A."/>
            <person name="Chaudhuri R.R."/>
            <person name="La Ragione R."/>
            <person name="Hildebrand F."/>
            <person name="Pallen M.J."/>
        </authorList>
    </citation>
    <scope>NUCLEOTIDE SEQUENCE</scope>
    <source>
        <strain evidence="2">CHK188-4685</strain>
    </source>
</reference>
<comment type="caution">
    <text evidence="2">The sequence shown here is derived from an EMBL/GenBank/DDBJ whole genome shotgun (WGS) entry which is preliminary data.</text>
</comment>
<name>A0A9D2L5N6_9FIRM</name>
<reference evidence="2" key="2">
    <citation type="submission" date="2021-04" db="EMBL/GenBank/DDBJ databases">
        <authorList>
            <person name="Gilroy R."/>
        </authorList>
    </citation>
    <scope>NUCLEOTIDE SEQUENCE</scope>
    <source>
        <strain evidence="2">CHK188-4685</strain>
    </source>
</reference>
<dbReference type="PANTHER" id="PTHR36179">
    <property type="entry name" value="LUD_DOM DOMAIN-CONTAINING PROTEIN"/>
    <property type="match status" value="1"/>
</dbReference>
<feature type="domain" description="LUD" evidence="1">
    <location>
        <begin position="8"/>
        <end position="198"/>
    </location>
</feature>
<dbReference type="Pfam" id="PF02589">
    <property type="entry name" value="LUD_dom"/>
    <property type="match status" value="1"/>
</dbReference>
<accession>A0A9D2L5N6</accession>
<evidence type="ECO:0000313" key="3">
    <source>
        <dbReference type="Proteomes" id="UP000886804"/>
    </source>
</evidence>
<dbReference type="PANTHER" id="PTHR36179:SF2">
    <property type="entry name" value="LUD DOMAIN-CONTAINING PROTEIN"/>
    <property type="match status" value="1"/>
</dbReference>
<dbReference type="InterPro" id="IPR003741">
    <property type="entry name" value="LUD_dom"/>
</dbReference>
<dbReference type="EMBL" id="DWYS01000009">
    <property type="protein sequence ID" value="HJB06371.1"/>
    <property type="molecule type" value="Genomic_DNA"/>
</dbReference>
<dbReference type="Proteomes" id="UP000886804">
    <property type="component" value="Unassembled WGS sequence"/>
</dbReference>
<proteinExistence type="predicted"/>
<protein>
    <submittedName>
        <fullName evidence="2">Lactate utilization protein</fullName>
    </submittedName>
</protein>